<protein>
    <submittedName>
        <fullName evidence="1">Protein serine threonine phosphatase 2C</fullName>
    </submittedName>
</protein>
<reference evidence="1" key="2">
    <citation type="journal article" date="2020" name="Nat. Commun.">
        <title>Large-scale genome sequencing of mycorrhizal fungi provides insights into the early evolution of symbiotic traits.</title>
        <authorList>
            <person name="Miyauchi S."/>
            <person name="Kiss E."/>
            <person name="Kuo A."/>
            <person name="Drula E."/>
            <person name="Kohler A."/>
            <person name="Sanchez-Garcia M."/>
            <person name="Morin E."/>
            <person name="Andreopoulos B."/>
            <person name="Barry K.W."/>
            <person name="Bonito G."/>
            <person name="Buee M."/>
            <person name="Carver A."/>
            <person name="Chen C."/>
            <person name="Cichocki N."/>
            <person name="Clum A."/>
            <person name="Culley D."/>
            <person name="Crous P.W."/>
            <person name="Fauchery L."/>
            <person name="Girlanda M."/>
            <person name="Hayes R.D."/>
            <person name="Keri Z."/>
            <person name="LaButti K."/>
            <person name="Lipzen A."/>
            <person name="Lombard V."/>
            <person name="Magnuson J."/>
            <person name="Maillard F."/>
            <person name="Murat C."/>
            <person name="Nolan M."/>
            <person name="Ohm R.A."/>
            <person name="Pangilinan J."/>
            <person name="Pereira M.F."/>
            <person name="Perotto S."/>
            <person name="Peter M."/>
            <person name="Pfister S."/>
            <person name="Riley R."/>
            <person name="Sitrit Y."/>
            <person name="Stielow J.B."/>
            <person name="Szollosi G."/>
            <person name="Zifcakova L."/>
            <person name="Stursova M."/>
            <person name="Spatafora J.W."/>
            <person name="Tedersoo L."/>
            <person name="Vaario L.M."/>
            <person name="Yamada A."/>
            <person name="Yan M."/>
            <person name="Wang P."/>
            <person name="Xu J."/>
            <person name="Bruns T."/>
            <person name="Baldrian P."/>
            <person name="Vilgalys R."/>
            <person name="Dunand C."/>
            <person name="Henrissat B."/>
            <person name="Grigoriev I.V."/>
            <person name="Hibbett D."/>
            <person name="Nagy L.G."/>
            <person name="Martin F.M."/>
        </authorList>
    </citation>
    <scope>NUCLEOTIDE SEQUENCE</scope>
    <source>
        <strain evidence="1">P2</strain>
    </source>
</reference>
<reference evidence="1" key="1">
    <citation type="submission" date="2019-10" db="EMBL/GenBank/DDBJ databases">
        <authorList>
            <consortium name="DOE Joint Genome Institute"/>
            <person name="Kuo A."/>
            <person name="Miyauchi S."/>
            <person name="Kiss E."/>
            <person name="Drula E."/>
            <person name="Kohler A."/>
            <person name="Sanchez-Garcia M."/>
            <person name="Andreopoulos B."/>
            <person name="Barry K.W."/>
            <person name="Bonito G."/>
            <person name="Buee M."/>
            <person name="Carver A."/>
            <person name="Chen C."/>
            <person name="Cichocki N."/>
            <person name="Clum A."/>
            <person name="Culley D."/>
            <person name="Crous P.W."/>
            <person name="Fauchery L."/>
            <person name="Girlanda M."/>
            <person name="Hayes R."/>
            <person name="Keri Z."/>
            <person name="Labutti K."/>
            <person name="Lipzen A."/>
            <person name="Lombard V."/>
            <person name="Magnuson J."/>
            <person name="Maillard F."/>
            <person name="Morin E."/>
            <person name="Murat C."/>
            <person name="Nolan M."/>
            <person name="Ohm R."/>
            <person name="Pangilinan J."/>
            <person name="Pereira M."/>
            <person name="Perotto S."/>
            <person name="Peter M."/>
            <person name="Riley R."/>
            <person name="Sitrit Y."/>
            <person name="Stielow B."/>
            <person name="Szollosi G."/>
            <person name="Zifcakova L."/>
            <person name="Stursova M."/>
            <person name="Spatafora J.W."/>
            <person name="Tedersoo L."/>
            <person name="Vaario L.-M."/>
            <person name="Yamada A."/>
            <person name="Yan M."/>
            <person name="Wang P."/>
            <person name="Xu J."/>
            <person name="Bruns T."/>
            <person name="Baldrian P."/>
            <person name="Vilgalys R."/>
            <person name="Henrissat B."/>
            <person name="Grigoriev I.V."/>
            <person name="Hibbett D."/>
            <person name="Nagy L.G."/>
            <person name="Martin F.M."/>
        </authorList>
    </citation>
    <scope>NUCLEOTIDE SEQUENCE</scope>
    <source>
        <strain evidence="1">P2</strain>
    </source>
</reference>
<accession>A0ACB6ZU76</accession>
<dbReference type="EMBL" id="MU117966">
    <property type="protein sequence ID" value="KAF9652898.1"/>
    <property type="molecule type" value="Genomic_DNA"/>
</dbReference>
<proteinExistence type="predicted"/>
<comment type="caution">
    <text evidence="1">The sequence shown here is derived from an EMBL/GenBank/DDBJ whole genome shotgun (WGS) entry which is preliminary data.</text>
</comment>
<keyword evidence="2" id="KW-1185">Reference proteome</keyword>
<dbReference type="Proteomes" id="UP000886501">
    <property type="component" value="Unassembled WGS sequence"/>
</dbReference>
<name>A0ACB6ZU76_THEGA</name>
<organism evidence="1 2">
    <name type="scientific">Thelephora ganbajun</name>
    <name type="common">Ganba fungus</name>
    <dbReference type="NCBI Taxonomy" id="370292"/>
    <lineage>
        <taxon>Eukaryota</taxon>
        <taxon>Fungi</taxon>
        <taxon>Dikarya</taxon>
        <taxon>Basidiomycota</taxon>
        <taxon>Agaricomycotina</taxon>
        <taxon>Agaricomycetes</taxon>
        <taxon>Thelephorales</taxon>
        <taxon>Thelephoraceae</taxon>
        <taxon>Thelephora</taxon>
    </lineage>
</organism>
<gene>
    <name evidence="1" type="ORF">BDM02DRAFT_3241995</name>
</gene>
<evidence type="ECO:0000313" key="2">
    <source>
        <dbReference type="Proteomes" id="UP000886501"/>
    </source>
</evidence>
<sequence length="428" mass="46617">MASRDHHPLAQYPTAQTDLGWGAGAGPWDYRKVPEPTLSSLLAAVAKPNTIGSVDIIDFQPQAEQSSEDLHIVQDWTLQNGTWKLLAVFDGHAGGETAKHIAATLPGQLQSALVDALVRSEWKIDPISVSNLLSEAIISYDDSLMNDLYDLFPGGLEELEKLSDNEVKAVIHDSATDGPNHAKVARCMQGSTALVSLVDPDRDNIWVASVGDCQAVLGVRVDPSTWRVSTLSANHNATVPSEIEALRSAHPGESEVVLNNRVLGGIAVTRDTSAVGDHIFKVDKLWCSKVFMNAEQPFKFHSAKPETLISRIYTPPYLSNKPDMQHVNLTQIKAFAGGEITLILCSDGLVDLFDARDEPDLKKVAERWMELGSAANPGNPKDVYANGALRVLREGLGGKDEDRVAQLLTVEMSGKWLDDITTLVYRLQ</sequence>
<evidence type="ECO:0000313" key="1">
    <source>
        <dbReference type="EMBL" id="KAF9652898.1"/>
    </source>
</evidence>